<keyword evidence="2" id="KW-1185">Reference proteome</keyword>
<dbReference type="EMBL" id="AEEI01000050">
    <property type="protein sequence ID" value="EFM01485.1"/>
    <property type="molecule type" value="Genomic_DNA"/>
</dbReference>
<protein>
    <submittedName>
        <fullName evidence="1">Uncharacterized protein</fullName>
    </submittedName>
</protein>
<proteinExistence type="predicted"/>
<dbReference type="AlphaFoldDB" id="E0NTV2"/>
<dbReference type="HOGENOM" id="CLU_3294323_0_0_10"/>
<dbReference type="BioCyc" id="PMAR862515-HMP:GMOO-1629-MONOMER"/>
<reference evidence="1" key="1">
    <citation type="submission" date="2010-07" db="EMBL/GenBank/DDBJ databases">
        <authorList>
            <person name="Muzny D."/>
            <person name="Qin X."/>
            <person name="Deng J."/>
            <person name="Jiang H."/>
            <person name="Liu Y."/>
            <person name="Qu J."/>
            <person name="Song X.-Z."/>
            <person name="Zhang L."/>
            <person name="Thornton R."/>
            <person name="Coyle M."/>
            <person name="Francisco L."/>
            <person name="Jackson L."/>
            <person name="Javaid M."/>
            <person name="Korchina V."/>
            <person name="Kovar C."/>
            <person name="Mata R."/>
            <person name="Mathew T."/>
            <person name="Ngo R."/>
            <person name="Nguyen L."/>
            <person name="Nguyen N."/>
            <person name="Okwuonu G."/>
            <person name="Ongeri F."/>
            <person name="Pham C."/>
            <person name="Simmons D."/>
            <person name="Wilczek-Boney K."/>
            <person name="Hale W."/>
            <person name="Jakkamsetti A."/>
            <person name="Pham P."/>
            <person name="Ruth R."/>
            <person name="San Lucas F."/>
            <person name="Warren J."/>
            <person name="Zhang J."/>
            <person name="Zhao Z."/>
            <person name="Zhou C."/>
            <person name="Zhu D."/>
            <person name="Lee S."/>
            <person name="Bess C."/>
            <person name="Blankenburg K."/>
            <person name="Forbes L."/>
            <person name="Fu Q."/>
            <person name="Gubbala S."/>
            <person name="Hirani K."/>
            <person name="Jayaseelan J.C."/>
            <person name="Lara F."/>
            <person name="Munidasa M."/>
            <person name="Palculict T."/>
            <person name="Patil S."/>
            <person name="Pu L.-L."/>
            <person name="Saada N."/>
            <person name="Tang L."/>
            <person name="Weissenberger G."/>
            <person name="Zhu Y."/>
            <person name="Hemphill L."/>
            <person name="Shang Y."/>
            <person name="Youmans B."/>
            <person name="Ayvaz T."/>
            <person name="Ross M."/>
            <person name="Santibanez J."/>
            <person name="Aqrawi P."/>
            <person name="Gross S."/>
            <person name="Joshi V."/>
            <person name="Fowler G."/>
            <person name="Nazareth L."/>
            <person name="Reid J."/>
            <person name="Worley K."/>
            <person name="Petrosino J."/>
            <person name="Highlander S."/>
            <person name="Gibbs R."/>
        </authorList>
    </citation>
    <scope>NUCLEOTIDE SEQUENCE [LARGE SCALE GENOMIC DNA]</scope>
    <source>
        <strain evidence="1">DSM 16973</strain>
    </source>
</reference>
<gene>
    <name evidence="1" type="ORF">HMPREF0658_1605</name>
</gene>
<name>E0NTV2_9BACT</name>
<sequence>MAFVHSKVGNLSVDITKASAETEFVVRSETETMFADTKRK</sequence>
<comment type="caution">
    <text evidence="1">The sequence shown here is derived from an EMBL/GenBank/DDBJ whole genome shotgun (WGS) entry which is preliminary data.</text>
</comment>
<evidence type="ECO:0000313" key="1">
    <source>
        <dbReference type="EMBL" id="EFM01485.1"/>
    </source>
</evidence>
<accession>E0NTV2</accession>
<organism evidence="1 2">
    <name type="scientific">Hoylesella marshii DSM 16973 = JCM 13450</name>
    <dbReference type="NCBI Taxonomy" id="862515"/>
    <lineage>
        <taxon>Bacteria</taxon>
        <taxon>Pseudomonadati</taxon>
        <taxon>Bacteroidota</taxon>
        <taxon>Bacteroidia</taxon>
        <taxon>Bacteroidales</taxon>
        <taxon>Prevotellaceae</taxon>
        <taxon>Hoylesella</taxon>
    </lineage>
</organism>
<evidence type="ECO:0000313" key="2">
    <source>
        <dbReference type="Proteomes" id="UP000004394"/>
    </source>
</evidence>
<dbReference type="Proteomes" id="UP000004394">
    <property type="component" value="Unassembled WGS sequence"/>
</dbReference>